<proteinExistence type="predicted"/>
<reference evidence="1" key="1">
    <citation type="submission" date="2020-03" db="EMBL/GenBank/DDBJ databases">
        <title>The deep terrestrial virosphere.</title>
        <authorList>
            <person name="Holmfeldt K."/>
            <person name="Nilsson E."/>
            <person name="Simone D."/>
            <person name="Lopez-Fernandez M."/>
            <person name="Wu X."/>
            <person name="de Brujin I."/>
            <person name="Lundin D."/>
            <person name="Andersson A."/>
            <person name="Bertilsson S."/>
            <person name="Dopson M."/>
        </authorList>
    </citation>
    <scope>NUCLEOTIDE SEQUENCE</scope>
    <source>
        <strain evidence="1">MM415A01551</strain>
    </source>
</reference>
<sequence>MPLRDTDIADMLTTTLHDLGRGRFHQIAQEIVEYIVLPRLLRKERIRIQSSGVGIKETLMTSTGGSARWVGLLEEDVLNFNDLLDSMTVNWCRLTDNMLWERRMLLENRGEARINDVIMPQRVAMMLRMADALEEGYFGAPDASDVKKPWGLKYWIVKNATTGFNGGVPSGFTTVGGVSLSDSPTFKNYTFQYTDVTKADLIKKLRTAHRQTNWRSPVKKPGMVSEFGERRQLFCNEETISTIEDVGESQNENLGRDIASMDDTIVFKKHPITYVPYLDADTTNPIYMNDLDSIVPFVLKGDYLRESDARVSPKQHNAFEVHVDLSINFICTNRRANAVCYV</sequence>
<evidence type="ECO:0000313" key="1">
    <source>
        <dbReference type="EMBL" id="QJA76242.1"/>
    </source>
</evidence>
<dbReference type="EMBL" id="MT142213">
    <property type="protein sequence ID" value="QJA76242.1"/>
    <property type="molecule type" value="Genomic_DNA"/>
</dbReference>
<evidence type="ECO:0008006" key="2">
    <source>
        <dbReference type="Google" id="ProtNLM"/>
    </source>
</evidence>
<dbReference type="AlphaFoldDB" id="A0A6M3K4I6"/>
<dbReference type="InterPro" id="IPR049718">
    <property type="entry name" value="AKO59007-like"/>
</dbReference>
<name>A0A6M3K4I6_9ZZZZ</name>
<organism evidence="1">
    <name type="scientific">viral metagenome</name>
    <dbReference type="NCBI Taxonomy" id="1070528"/>
    <lineage>
        <taxon>unclassified sequences</taxon>
        <taxon>metagenomes</taxon>
        <taxon>organismal metagenomes</taxon>
    </lineage>
</organism>
<dbReference type="NCBIfam" id="NF033394">
    <property type="entry name" value="capsid_maj_Podo"/>
    <property type="match status" value="1"/>
</dbReference>
<accession>A0A6M3K4I6</accession>
<protein>
    <recommendedName>
        <fullName evidence="2">Capsid protein</fullName>
    </recommendedName>
</protein>
<gene>
    <name evidence="1" type="ORF">MM415A01551_0010</name>
</gene>